<feature type="compositionally biased region" description="Polar residues" evidence="1">
    <location>
        <begin position="207"/>
        <end position="235"/>
    </location>
</feature>
<feature type="domain" description="TraC-like" evidence="2">
    <location>
        <begin position="28"/>
        <end position="125"/>
    </location>
</feature>
<comment type="caution">
    <text evidence="3">The sequence shown here is derived from an EMBL/GenBank/DDBJ whole genome shotgun (WGS) entry which is preliminary data.</text>
</comment>
<accession>A0A1F5JI80</accession>
<organism evidence="3 4">
    <name type="scientific">Candidatus Daviesbacteria bacterium RIFCSPHIGHO2_01_FULL_40_11</name>
    <dbReference type="NCBI Taxonomy" id="1797762"/>
    <lineage>
        <taxon>Bacteria</taxon>
        <taxon>Candidatus Daviesiibacteriota</taxon>
    </lineage>
</organism>
<sequence>MNTTQKHLSISDIANDILLLKNGGGALVLQVSAVNFGLLSDREQVAIIGSFAQMLNSLSFSIQIVIHSERLNLSSYLEVLDKAQKAQANPLLSQMITEYKQFIQSTVKENEVLDKKFYIVIPLFSLELGLVSSKINLEQKIKTVLLPRRDQIIRQLARIGLKATQLSKQKLIEVFYNIYNGERVEKPISQPVNPHDLAVRLRNPQPIQSNRINQPSKPVNQQPIVAQPPIQSGQAAKTHPFVVEELEE</sequence>
<evidence type="ECO:0000256" key="1">
    <source>
        <dbReference type="SAM" id="MobiDB-lite"/>
    </source>
</evidence>
<dbReference type="EMBL" id="MFCP01000020">
    <property type="protein sequence ID" value="OGE28335.1"/>
    <property type="molecule type" value="Genomic_DNA"/>
</dbReference>
<evidence type="ECO:0000313" key="3">
    <source>
        <dbReference type="EMBL" id="OGE28335.1"/>
    </source>
</evidence>
<name>A0A1F5JI80_9BACT</name>
<evidence type="ECO:0000259" key="2">
    <source>
        <dbReference type="Pfam" id="PF26593"/>
    </source>
</evidence>
<proteinExistence type="predicted"/>
<reference evidence="3 4" key="1">
    <citation type="journal article" date="2016" name="Nat. Commun.">
        <title>Thousands of microbial genomes shed light on interconnected biogeochemical processes in an aquifer system.</title>
        <authorList>
            <person name="Anantharaman K."/>
            <person name="Brown C.T."/>
            <person name="Hug L.A."/>
            <person name="Sharon I."/>
            <person name="Castelle C.J."/>
            <person name="Probst A.J."/>
            <person name="Thomas B.C."/>
            <person name="Singh A."/>
            <person name="Wilkins M.J."/>
            <person name="Karaoz U."/>
            <person name="Brodie E.L."/>
            <person name="Williams K.H."/>
            <person name="Hubbard S.S."/>
            <person name="Banfield J.F."/>
        </authorList>
    </citation>
    <scope>NUCLEOTIDE SEQUENCE [LARGE SCALE GENOMIC DNA]</scope>
</reference>
<dbReference type="Proteomes" id="UP000177555">
    <property type="component" value="Unassembled WGS sequence"/>
</dbReference>
<dbReference type="Pfam" id="PF26593">
    <property type="entry name" value="TraC-like"/>
    <property type="match status" value="1"/>
</dbReference>
<gene>
    <name evidence="3" type="ORF">A2867_04980</name>
</gene>
<feature type="region of interest" description="Disordered" evidence="1">
    <location>
        <begin position="207"/>
        <end position="241"/>
    </location>
</feature>
<evidence type="ECO:0000313" key="4">
    <source>
        <dbReference type="Proteomes" id="UP000177555"/>
    </source>
</evidence>
<protein>
    <recommendedName>
        <fullName evidence="2">TraC-like domain-containing protein</fullName>
    </recommendedName>
</protein>
<dbReference type="AlphaFoldDB" id="A0A1F5JI80"/>
<dbReference type="InterPro" id="IPR058596">
    <property type="entry name" value="TraC-like_dom"/>
</dbReference>